<comment type="caution">
    <text evidence="2">The sequence shown here is derived from an EMBL/GenBank/DDBJ whole genome shotgun (WGS) entry which is preliminary data.</text>
</comment>
<sequence>MWMLCNDKMQTKDKLCVVEDSRCIFCGENENANHLFFACTFSVGIWRKLSMYLKDFHCLESGIKSCRGWFKMV</sequence>
<dbReference type="Proteomes" id="UP001454036">
    <property type="component" value="Unassembled WGS sequence"/>
</dbReference>
<reference evidence="2 3" key="1">
    <citation type="submission" date="2024-01" db="EMBL/GenBank/DDBJ databases">
        <title>The complete chloroplast genome sequence of Lithospermum erythrorhizon: insights into the phylogenetic relationship among Boraginaceae species and the maternal lineages of purple gromwells.</title>
        <authorList>
            <person name="Okada T."/>
            <person name="Watanabe K."/>
        </authorList>
    </citation>
    <scope>NUCLEOTIDE SEQUENCE [LARGE SCALE GENOMIC DNA]</scope>
</reference>
<dbReference type="AlphaFoldDB" id="A0AAV3P458"/>
<dbReference type="Pfam" id="PF13966">
    <property type="entry name" value="zf-RVT"/>
    <property type="match status" value="1"/>
</dbReference>
<keyword evidence="3" id="KW-1185">Reference proteome</keyword>
<gene>
    <name evidence="2" type="ORF">LIER_05315</name>
</gene>
<accession>A0AAV3P458</accession>
<feature type="domain" description="Reverse transcriptase zinc-binding" evidence="1">
    <location>
        <begin position="1"/>
        <end position="46"/>
    </location>
</feature>
<dbReference type="EMBL" id="BAABME010000727">
    <property type="protein sequence ID" value="GAA0145025.1"/>
    <property type="molecule type" value="Genomic_DNA"/>
</dbReference>
<evidence type="ECO:0000313" key="2">
    <source>
        <dbReference type="EMBL" id="GAA0145025.1"/>
    </source>
</evidence>
<organism evidence="2 3">
    <name type="scientific">Lithospermum erythrorhizon</name>
    <name type="common">Purple gromwell</name>
    <name type="synonym">Lithospermum officinale var. erythrorhizon</name>
    <dbReference type="NCBI Taxonomy" id="34254"/>
    <lineage>
        <taxon>Eukaryota</taxon>
        <taxon>Viridiplantae</taxon>
        <taxon>Streptophyta</taxon>
        <taxon>Embryophyta</taxon>
        <taxon>Tracheophyta</taxon>
        <taxon>Spermatophyta</taxon>
        <taxon>Magnoliopsida</taxon>
        <taxon>eudicotyledons</taxon>
        <taxon>Gunneridae</taxon>
        <taxon>Pentapetalae</taxon>
        <taxon>asterids</taxon>
        <taxon>lamiids</taxon>
        <taxon>Boraginales</taxon>
        <taxon>Boraginaceae</taxon>
        <taxon>Boraginoideae</taxon>
        <taxon>Lithospermeae</taxon>
        <taxon>Lithospermum</taxon>
    </lineage>
</organism>
<dbReference type="InterPro" id="IPR026960">
    <property type="entry name" value="RVT-Znf"/>
</dbReference>
<proteinExistence type="predicted"/>
<protein>
    <recommendedName>
        <fullName evidence="1">Reverse transcriptase zinc-binding domain-containing protein</fullName>
    </recommendedName>
</protein>
<name>A0AAV3P458_LITER</name>
<evidence type="ECO:0000313" key="3">
    <source>
        <dbReference type="Proteomes" id="UP001454036"/>
    </source>
</evidence>
<evidence type="ECO:0000259" key="1">
    <source>
        <dbReference type="Pfam" id="PF13966"/>
    </source>
</evidence>